<dbReference type="InterPro" id="IPR020103">
    <property type="entry name" value="PsdUridine_synth_cat_dom_sf"/>
</dbReference>
<evidence type="ECO:0000256" key="2">
    <source>
        <dbReference type="ARBA" id="ARBA00005642"/>
    </source>
</evidence>
<dbReference type="PANTHER" id="PTHR13767">
    <property type="entry name" value="TRNA-PSEUDOURIDINE SYNTHASE"/>
    <property type="match status" value="1"/>
</dbReference>
<keyword evidence="9" id="KW-1185">Reference proteome</keyword>
<dbReference type="STRING" id="1702221.AALO17_12320"/>
<dbReference type="HAMAP" id="MF_01080">
    <property type="entry name" value="TruB_bact"/>
    <property type="match status" value="1"/>
</dbReference>
<dbReference type="EMBL" id="CP011391">
    <property type="protein sequence ID" value="AMK54366.1"/>
    <property type="molecule type" value="Genomic_DNA"/>
</dbReference>
<dbReference type="PATRIC" id="fig|1702221.3.peg.1186"/>
<dbReference type="EC" id="5.4.99.25" evidence="5"/>
<dbReference type="AlphaFoldDB" id="A0A140DUN9"/>
<keyword evidence="4 5" id="KW-0413">Isomerase</keyword>
<dbReference type="Pfam" id="PF16198">
    <property type="entry name" value="TruB_C_2"/>
    <property type="match status" value="1"/>
</dbReference>
<sequence length="301" mass="33150">MLLPLWDKTGKMGTVIAMKETQTASLDGILVIDKPAGMTSHDVIATLRRKYRQKKFGHTGTLDPDASGVLVILAGKAAKCLQFLPDTDKEYIAELALGSETDTDDASGTVVRTAPVNRDFSLDQELKKFEGPLHQQVPTTSAKKIAGRKLMDYQRKGQEVPAVYTDVTIYDTEVLDEDDLRFRVSCSSGTYIRALCRDLARATGNCGHMKSLRRTRAGGFTLEQAEPLDADCHTIHPIERVLETIPAADSAQVDLSDIRNGRHIRLNTPDDRVLVLDSDGHALAVYDRDHGDVFACARGLW</sequence>
<dbReference type="SUPFAM" id="SSF55120">
    <property type="entry name" value="Pseudouridine synthase"/>
    <property type="match status" value="1"/>
</dbReference>
<evidence type="ECO:0000256" key="5">
    <source>
        <dbReference type="HAMAP-Rule" id="MF_01080"/>
    </source>
</evidence>
<reference evidence="8 9" key="1">
    <citation type="journal article" date="2016" name="Gut Pathog.">
        <title>Whole genome sequencing of "Faecalibaculum rodentium" ALO17, isolated from C57BL/6J laboratory mouse feces.</title>
        <authorList>
            <person name="Lim S."/>
            <person name="Chang D.H."/>
            <person name="Ahn S."/>
            <person name="Kim B.C."/>
        </authorList>
    </citation>
    <scope>NUCLEOTIDE SEQUENCE [LARGE SCALE GENOMIC DNA]</scope>
    <source>
        <strain evidence="8 9">Alo17</strain>
    </source>
</reference>
<dbReference type="Pfam" id="PF01509">
    <property type="entry name" value="TruB_N"/>
    <property type="match status" value="1"/>
</dbReference>
<dbReference type="GO" id="GO:0003723">
    <property type="term" value="F:RNA binding"/>
    <property type="evidence" value="ECO:0007669"/>
    <property type="project" value="InterPro"/>
</dbReference>
<dbReference type="CDD" id="cd02573">
    <property type="entry name" value="PseudoU_synth_EcTruB"/>
    <property type="match status" value="1"/>
</dbReference>
<feature type="active site" description="Nucleophile" evidence="5">
    <location>
        <position position="63"/>
    </location>
</feature>
<comment type="similarity">
    <text evidence="2 5">Belongs to the pseudouridine synthase TruB family. Type 1 subfamily.</text>
</comment>
<dbReference type="InterPro" id="IPR014780">
    <property type="entry name" value="tRNA_psdUridine_synth_TruB"/>
</dbReference>
<feature type="domain" description="Pseudouridine synthase II N-terminal" evidence="6">
    <location>
        <begin position="48"/>
        <end position="192"/>
    </location>
</feature>
<dbReference type="GO" id="GO:0031119">
    <property type="term" value="P:tRNA pseudouridine synthesis"/>
    <property type="evidence" value="ECO:0007669"/>
    <property type="project" value="UniProtKB-UniRule"/>
</dbReference>
<proteinExistence type="inferred from homology"/>
<accession>A0A140DUN9</accession>
<evidence type="ECO:0000256" key="3">
    <source>
        <dbReference type="ARBA" id="ARBA00022694"/>
    </source>
</evidence>
<evidence type="ECO:0000259" key="7">
    <source>
        <dbReference type="Pfam" id="PF16198"/>
    </source>
</evidence>
<keyword evidence="3 5" id="KW-0819">tRNA processing</keyword>
<dbReference type="Proteomes" id="UP000069771">
    <property type="component" value="Chromosome"/>
</dbReference>
<protein>
    <recommendedName>
        <fullName evidence="5">tRNA pseudouridine synthase B</fullName>
        <ecNumber evidence="5">5.4.99.25</ecNumber>
    </recommendedName>
    <alternativeName>
        <fullName evidence="5">tRNA pseudouridine(55) synthase</fullName>
        <shortName evidence="5">Psi55 synthase</shortName>
    </alternativeName>
    <alternativeName>
        <fullName evidence="5">tRNA pseudouridylate synthase</fullName>
    </alternativeName>
    <alternativeName>
        <fullName evidence="5">tRNA-uridine isomerase</fullName>
    </alternativeName>
</protein>
<dbReference type="InterPro" id="IPR002501">
    <property type="entry name" value="PsdUridine_synth_N"/>
</dbReference>
<dbReference type="Gene3D" id="3.30.2350.10">
    <property type="entry name" value="Pseudouridine synthase"/>
    <property type="match status" value="1"/>
</dbReference>
<feature type="domain" description="tRNA pseudouridylate synthase B C-terminal" evidence="7">
    <location>
        <begin position="193"/>
        <end position="240"/>
    </location>
</feature>
<dbReference type="GO" id="GO:1990481">
    <property type="term" value="P:mRNA pseudouridine synthesis"/>
    <property type="evidence" value="ECO:0007669"/>
    <property type="project" value="TreeGrafter"/>
</dbReference>
<evidence type="ECO:0000256" key="4">
    <source>
        <dbReference type="ARBA" id="ARBA00023235"/>
    </source>
</evidence>
<dbReference type="KEGG" id="fro:AALO17_12320"/>
<dbReference type="PANTHER" id="PTHR13767:SF2">
    <property type="entry name" value="PSEUDOURIDYLATE SYNTHASE TRUB1"/>
    <property type="match status" value="1"/>
</dbReference>
<gene>
    <name evidence="5" type="primary">truB</name>
    <name evidence="8" type="ORF">AALO17_12320</name>
</gene>
<evidence type="ECO:0000313" key="8">
    <source>
        <dbReference type="EMBL" id="AMK54366.1"/>
    </source>
</evidence>
<evidence type="ECO:0000259" key="6">
    <source>
        <dbReference type="Pfam" id="PF01509"/>
    </source>
</evidence>
<dbReference type="NCBIfam" id="TIGR00431">
    <property type="entry name" value="TruB"/>
    <property type="match status" value="1"/>
</dbReference>
<organism evidence="8 9">
    <name type="scientific">Faecalibaculum rodentium</name>
    <dbReference type="NCBI Taxonomy" id="1702221"/>
    <lineage>
        <taxon>Bacteria</taxon>
        <taxon>Bacillati</taxon>
        <taxon>Bacillota</taxon>
        <taxon>Erysipelotrichia</taxon>
        <taxon>Erysipelotrichales</taxon>
        <taxon>Erysipelotrichaceae</taxon>
        <taxon>Faecalibaculum</taxon>
    </lineage>
</organism>
<dbReference type="GO" id="GO:0160148">
    <property type="term" value="F:tRNA pseudouridine(55) synthase activity"/>
    <property type="evidence" value="ECO:0007669"/>
    <property type="project" value="UniProtKB-EC"/>
</dbReference>
<name>A0A140DUN9_9FIRM</name>
<evidence type="ECO:0000256" key="1">
    <source>
        <dbReference type="ARBA" id="ARBA00000385"/>
    </source>
</evidence>
<comment type="catalytic activity">
    <reaction evidence="1 5">
        <text>uridine(55) in tRNA = pseudouridine(55) in tRNA</text>
        <dbReference type="Rhea" id="RHEA:42532"/>
        <dbReference type="Rhea" id="RHEA-COMP:10101"/>
        <dbReference type="Rhea" id="RHEA-COMP:10102"/>
        <dbReference type="ChEBI" id="CHEBI:65314"/>
        <dbReference type="ChEBI" id="CHEBI:65315"/>
        <dbReference type="EC" id="5.4.99.25"/>
    </reaction>
</comment>
<comment type="function">
    <text evidence="5">Responsible for synthesis of pseudouridine from uracil-55 in the psi GC loop of transfer RNAs.</text>
</comment>
<dbReference type="InterPro" id="IPR032819">
    <property type="entry name" value="TruB_C"/>
</dbReference>
<evidence type="ECO:0000313" key="9">
    <source>
        <dbReference type="Proteomes" id="UP000069771"/>
    </source>
</evidence>